<dbReference type="PANTHER" id="PTHR42913">
    <property type="entry name" value="APOPTOSIS-INDUCING FACTOR 1"/>
    <property type="match status" value="1"/>
</dbReference>
<gene>
    <name evidence="7" type="ORF">DPM12_19340</name>
</gene>
<evidence type="ECO:0000256" key="3">
    <source>
        <dbReference type="ARBA" id="ARBA00022630"/>
    </source>
</evidence>
<reference evidence="7 8" key="1">
    <citation type="submission" date="2018-06" db="EMBL/GenBank/DDBJ databases">
        <title>Phytoactinopolyspora halophila sp. nov., a novel halophilic actinomycete isolated from a saline soil in China.</title>
        <authorList>
            <person name="Tang S.-K."/>
        </authorList>
    </citation>
    <scope>NUCLEOTIDE SEQUENCE [LARGE SCALE GENOMIC DNA]</scope>
    <source>
        <strain evidence="7 8">YIM 96934</strain>
    </source>
</reference>
<dbReference type="Gene3D" id="3.50.50.100">
    <property type="match status" value="1"/>
</dbReference>
<dbReference type="InterPro" id="IPR023753">
    <property type="entry name" value="FAD/NAD-binding_dom"/>
</dbReference>
<keyword evidence="8" id="KW-1185">Reference proteome</keyword>
<evidence type="ECO:0000256" key="5">
    <source>
        <dbReference type="ARBA" id="ARBA00023002"/>
    </source>
</evidence>
<dbReference type="PANTHER" id="PTHR42913:SF3">
    <property type="entry name" value="64 KDA MITOCHONDRIAL NADH DEHYDROGENASE (EUROFUNG)"/>
    <property type="match status" value="1"/>
</dbReference>
<dbReference type="RefSeq" id="WP_112260006.1">
    <property type="nucleotide sequence ID" value="NZ_QMIG01000028.1"/>
</dbReference>
<dbReference type="Pfam" id="PF07992">
    <property type="entry name" value="Pyr_redox_2"/>
    <property type="match status" value="1"/>
</dbReference>
<comment type="cofactor">
    <cofactor evidence="1">
        <name>FAD</name>
        <dbReference type="ChEBI" id="CHEBI:57692"/>
    </cofactor>
</comment>
<dbReference type="EMBL" id="QMIG01000028">
    <property type="protein sequence ID" value="RAW10239.1"/>
    <property type="molecule type" value="Genomic_DNA"/>
</dbReference>
<comment type="caution">
    <text evidence="7">The sequence shown here is derived from an EMBL/GenBank/DDBJ whole genome shotgun (WGS) entry which is preliminary data.</text>
</comment>
<evidence type="ECO:0000256" key="2">
    <source>
        <dbReference type="ARBA" id="ARBA00005272"/>
    </source>
</evidence>
<dbReference type="GO" id="GO:0019646">
    <property type="term" value="P:aerobic electron transport chain"/>
    <property type="evidence" value="ECO:0007669"/>
    <property type="project" value="TreeGrafter"/>
</dbReference>
<dbReference type="OrthoDB" id="9784880at2"/>
<evidence type="ECO:0000313" key="7">
    <source>
        <dbReference type="EMBL" id="RAW10239.1"/>
    </source>
</evidence>
<evidence type="ECO:0000259" key="6">
    <source>
        <dbReference type="Pfam" id="PF07992"/>
    </source>
</evidence>
<organism evidence="7 8">
    <name type="scientific">Phytoactinopolyspora halophila</name>
    <dbReference type="NCBI Taxonomy" id="1981511"/>
    <lineage>
        <taxon>Bacteria</taxon>
        <taxon>Bacillati</taxon>
        <taxon>Actinomycetota</taxon>
        <taxon>Actinomycetes</taxon>
        <taxon>Jiangellales</taxon>
        <taxon>Jiangellaceae</taxon>
        <taxon>Phytoactinopolyspora</taxon>
    </lineage>
</organism>
<dbReference type="SUPFAM" id="SSF51905">
    <property type="entry name" value="FAD/NAD(P)-binding domain"/>
    <property type="match status" value="1"/>
</dbReference>
<comment type="similarity">
    <text evidence="2">Belongs to the NADH dehydrogenase family.</text>
</comment>
<name>A0A329QEW4_9ACTN</name>
<dbReference type="InterPro" id="IPR051169">
    <property type="entry name" value="NADH-Q_oxidoreductase"/>
</dbReference>
<keyword evidence="4" id="KW-0274">FAD</keyword>
<proteinExistence type="inferred from homology"/>
<dbReference type="GO" id="GO:0003955">
    <property type="term" value="F:NAD(P)H dehydrogenase (quinone) activity"/>
    <property type="evidence" value="ECO:0007669"/>
    <property type="project" value="TreeGrafter"/>
</dbReference>
<feature type="domain" description="FAD/NAD(P)-binding" evidence="6">
    <location>
        <begin position="6"/>
        <end position="280"/>
    </location>
</feature>
<evidence type="ECO:0000256" key="1">
    <source>
        <dbReference type="ARBA" id="ARBA00001974"/>
    </source>
</evidence>
<evidence type="ECO:0000256" key="4">
    <source>
        <dbReference type="ARBA" id="ARBA00022827"/>
    </source>
</evidence>
<dbReference type="Proteomes" id="UP000250462">
    <property type="component" value="Unassembled WGS sequence"/>
</dbReference>
<evidence type="ECO:0000313" key="8">
    <source>
        <dbReference type="Proteomes" id="UP000250462"/>
    </source>
</evidence>
<protein>
    <submittedName>
        <fullName evidence="7">FAD-dependent oxidoreductase</fullName>
    </submittedName>
</protein>
<dbReference type="InterPro" id="IPR036188">
    <property type="entry name" value="FAD/NAD-bd_sf"/>
</dbReference>
<sequence>MGGKHRVVVLGAGYAGLAAATRLAKQVHPDMVSVDLVNARDHFVQRPRLHQVSTGQVVSHPSLAEVIRGTRIDLTVGWVHGIDLAGRRVEITTRDGETSLYYDTLVYALGSATDTRAVPGIDAHAHTLDPAEAPRIAERLGGMATGTVAVCGGGLTGIETAAEVAERYPDTTVQLITRGEPGDWLSPRARAYLGKAFGRLGIRVRSHSEITEVDDGAVRLSRGADVPFDLCLWAGGFRVPALAANAGLAVDERGRALVDPYLRSVSHPDVYVVGDAAAARGEWGDAIATPWCSSSARSMNARAADPWQC</sequence>
<keyword evidence="5" id="KW-0560">Oxidoreductase</keyword>
<dbReference type="PRINTS" id="PR00368">
    <property type="entry name" value="FADPNR"/>
</dbReference>
<accession>A0A329QEW4</accession>
<dbReference type="PRINTS" id="PR00411">
    <property type="entry name" value="PNDRDTASEI"/>
</dbReference>
<dbReference type="AlphaFoldDB" id="A0A329QEW4"/>
<keyword evidence="3" id="KW-0285">Flavoprotein</keyword>